<dbReference type="EnsemblMetazoa" id="BGLB034742-RE">
    <property type="protein sequence ID" value="BGLB034742-PE"/>
    <property type="gene ID" value="BGLB034742"/>
</dbReference>
<dbReference type="VEuPathDB" id="VectorBase:BGLB034742"/>
<dbReference type="EnsemblMetazoa" id="BGLB034742-RC">
    <property type="protein sequence ID" value="BGLB034742-PC"/>
    <property type="gene ID" value="BGLB034742"/>
</dbReference>
<organism evidence="2 3">
    <name type="scientific">Biomphalaria glabrata</name>
    <name type="common">Bloodfluke planorb</name>
    <name type="synonym">Freshwater snail</name>
    <dbReference type="NCBI Taxonomy" id="6526"/>
    <lineage>
        <taxon>Eukaryota</taxon>
        <taxon>Metazoa</taxon>
        <taxon>Spiralia</taxon>
        <taxon>Lophotrochozoa</taxon>
        <taxon>Mollusca</taxon>
        <taxon>Gastropoda</taxon>
        <taxon>Heterobranchia</taxon>
        <taxon>Euthyneura</taxon>
        <taxon>Panpulmonata</taxon>
        <taxon>Hygrophila</taxon>
        <taxon>Lymnaeoidea</taxon>
        <taxon>Planorbidae</taxon>
        <taxon>Biomphalaria</taxon>
    </lineage>
</organism>
<name>A0A2C9LTB1_BIOGL</name>
<reference evidence="2" key="1">
    <citation type="submission" date="2020-05" db="UniProtKB">
        <authorList>
            <consortium name="EnsemblMetazoa"/>
        </authorList>
    </citation>
    <scope>IDENTIFICATION</scope>
    <source>
        <strain evidence="2">BB02</strain>
    </source>
</reference>
<dbReference type="RefSeq" id="XP_013077577.2">
    <property type="nucleotide sequence ID" value="XM_013222123.2"/>
</dbReference>
<dbReference type="VEuPathDB" id="VectorBase:BGLAX_037786"/>
<dbReference type="EnsemblMetazoa" id="BGLB034742-RA">
    <property type="protein sequence ID" value="BGLB034742-PA"/>
    <property type="gene ID" value="BGLB034742"/>
</dbReference>
<dbReference type="AlphaFoldDB" id="A0A2C9LTB1"/>
<dbReference type="Proteomes" id="UP000076420">
    <property type="component" value="Unassembled WGS sequence"/>
</dbReference>
<dbReference type="OrthoDB" id="5965452at2759"/>
<dbReference type="KEGG" id="bgt:106063682"/>
<accession>A0A2C9LTB1</accession>
<dbReference type="RefSeq" id="XP_013077575.2">
    <property type="nucleotide sequence ID" value="XM_013222121.2"/>
</dbReference>
<evidence type="ECO:0000313" key="2">
    <source>
        <dbReference type="EnsemblMetazoa" id="BGLB034742-PA"/>
    </source>
</evidence>
<evidence type="ECO:0000256" key="1">
    <source>
        <dbReference type="SAM" id="MobiDB-lite"/>
    </source>
</evidence>
<proteinExistence type="predicted"/>
<dbReference type="EnsemblMetazoa" id="BGLB034742-RB">
    <property type="protein sequence ID" value="BGLB034742-PB"/>
    <property type="gene ID" value="BGLB034742"/>
</dbReference>
<sequence length="257" mass="29760">MPSERTSLNPENKLLDRTMDRRSDLSMVTSPYLLSRFLLQATNKPKRNHPTTLAIQMQKSISISNVQCESPNAYDPNGPSLWVNGFDTMSTSDHSDTTPDRTDEFLVSELSTQEERVSLPCRYRERLMELSKDSLPFHCNFNGNEHEITSREEDLTTALRWIRQEILEMKEQDKSLQKQFIELRTSILQLRCLYEMQGSYSDVSSLEGSTYSLNEPIKSPKVKHLLLEGDNCLNQLSISLPSSPMVERFKWRNDEYI</sequence>
<feature type="compositionally biased region" description="Polar residues" evidence="1">
    <location>
        <begin position="1"/>
        <end position="10"/>
    </location>
</feature>
<evidence type="ECO:0000313" key="3">
    <source>
        <dbReference type="Proteomes" id="UP000076420"/>
    </source>
</evidence>
<dbReference type="RefSeq" id="XP_013077574.2">
    <property type="nucleotide sequence ID" value="XM_013222120.2"/>
</dbReference>
<gene>
    <name evidence="2" type="primary">106063682</name>
</gene>
<protein>
    <submittedName>
        <fullName evidence="2">Uncharacterized protein</fullName>
    </submittedName>
</protein>
<dbReference type="EnsemblMetazoa" id="BGLB034742-RD">
    <property type="protein sequence ID" value="BGLB034742-PD"/>
    <property type="gene ID" value="BGLB034742"/>
</dbReference>
<feature type="region of interest" description="Disordered" evidence="1">
    <location>
        <begin position="1"/>
        <end position="20"/>
    </location>
</feature>
<dbReference type="RefSeq" id="XP_013077576.2">
    <property type="nucleotide sequence ID" value="XM_013222122.2"/>
</dbReference>